<dbReference type="SUPFAM" id="SSF49879">
    <property type="entry name" value="SMAD/FHA domain"/>
    <property type="match status" value="1"/>
</dbReference>
<protein>
    <submittedName>
        <fullName evidence="4">Sarcolemmal membrane-associated protein</fullName>
    </submittedName>
</protein>
<evidence type="ECO:0000256" key="1">
    <source>
        <dbReference type="SAM" id="Coils"/>
    </source>
</evidence>
<name>A0A9Q0NDX7_9DIPT</name>
<feature type="domain" description="FHA" evidence="3">
    <location>
        <begin position="82"/>
        <end position="137"/>
    </location>
</feature>
<feature type="non-terminal residue" evidence="4">
    <location>
        <position position="551"/>
    </location>
</feature>
<feature type="region of interest" description="Disordered" evidence="2">
    <location>
        <begin position="495"/>
        <end position="534"/>
    </location>
</feature>
<sequence>DMVYVRKTLLDHEAAVSLQCKVTAKMSDPIILNNEGDAQPQSQSHNFNGNNVKQKPRALLLCQPNSHPFQPRNIVFEPAQEIKVGRSITRTKIADNNAVFDCKVLSRNHAVIWYRDGKFFLRDTGSSNGTFINNQRLSSNSTSSEPYEIRTDDIIQFGVDVMENNKKETHGCIVALVKLFVPEGAECKTNRGDGSKSDSARTIPSTDLCRLNQYLQEAIQREQVLENKLYNLQKIIESTRENSKCTWNAMIEEDRLLSRIDILENKLLYLQKNVTDDKLRDEMMKLLEEKCVYQNSAKEALRKIYQERNDAVQKLATMERSLCSSEDECSLLRDQLIKNEQNLQTAITQLATTEEIRSELSDQLQRSDLRESQKDLEIQNLYEQMKLQTQQYKEATDKIMSLDYEKDLLQERLTKLTPKRTRINNTIMSWMENSNLAGMASGKNIMNAICNEDDNEHPNLSETHEKLLALEKQIVLFEIQLNGSENITESNNHVENEAPLTSDGNQNNRQSSEVILSKSNSSNNEESNNEMKHKSFVKTAINQLNEICEEL</sequence>
<dbReference type="SMART" id="SM00240">
    <property type="entry name" value="FHA"/>
    <property type="match status" value="1"/>
</dbReference>
<dbReference type="InterPro" id="IPR000253">
    <property type="entry name" value="FHA_dom"/>
</dbReference>
<dbReference type="CDD" id="cd22679">
    <property type="entry name" value="FHA_SLMAP"/>
    <property type="match status" value="1"/>
</dbReference>
<feature type="compositionally biased region" description="Low complexity" evidence="2">
    <location>
        <begin position="517"/>
        <end position="526"/>
    </location>
</feature>
<dbReference type="OrthoDB" id="687730at2759"/>
<evidence type="ECO:0000256" key="2">
    <source>
        <dbReference type="SAM" id="MobiDB-lite"/>
    </source>
</evidence>
<dbReference type="EMBL" id="WJQU01000001">
    <property type="protein sequence ID" value="KAJ6647901.1"/>
    <property type="molecule type" value="Genomic_DNA"/>
</dbReference>
<dbReference type="Proteomes" id="UP001151699">
    <property type="component" value="Chromosome A"/>
</dbReference>
<proteinExistence type="predicted"/>
<feature type="compositionally biased region" description="Polar residues" evidence="2">
    <location>
        <begin position="502"/>
        <end position="514"/>
    </location>
</feature>
<evidence type="ECO:0000313" key="4">
    <source>
        <dbReference type="EMBL" id="KAJ6647901.1"/>
    </source>
</evidence>
<feature type="coiled-coil region" evidence="1">
    <location>
        <begin position="378"/>
        <end position="412"/>
    </location>
</feature>
<organism evidence="4 5">
    <name type="scientific">Pseudolycoriella hygida</name>
    <dbReference type="NCBI Taxonomy" id="35572"/>
    <lineage>
        <taxon>Eukaryota</taxon>
        <taxon>Metazoa</taxon>
        <taxon>Ecdysozoa</taxon>
        <taxon>Arthropoda</taxon>
        <taxon>Hexapoda</taxon>
        <taxon>Insecta</taxon>
        <taxon>Pterygota</taxon>
        <taxon>Neoptera</taxon>
        <taxon>Endopterygota</taxon>
        <taxon>Diptera</taxon>
        <taxon>Nematocera</taxon>
        <taxon>Sciaroidea</taxon>
        <taxon>Sciaridae</taxon>
        <taxon>Pseudolycoriella</taxon>
    </lineage>
</organism>
<dbReference type="PANTHER" id="PTHR15715">
    <property type="entry name" value="CENTROSOMAL PROTEIN OF 170 KDA"/>
    <property type="match status" value="1"/>
</dbReference>
<dbReference type="InterPro" id="IPR008984">
    <property type="entry name" value="SMAD_FHA_dom_sf"/>
</dbReference>
<dbReference type="PANTHER" id="PTHR15715:SF37">
    <property type="entry name" value="LD47843P"/>
    <property type="match status" value="1"/>
</dbReference>
<keyword evidence="5" id="KW-1185">Reference proteome</keyword>
<dbReference type="Pfam" id="PF00498">
    <property type="entry name" value="FHA"/>
    <property type="match status" value="1"/>
</dbReference>
<dbReference type="CDD" id="cd21911">
    <property type="entry name" value="CC1_SLMAP"/>
    <property type="match status" value="1"/>
</dbReference>
<dbReference type="Gene3D" id="2.60.200.20">
    <property type="match status" value="1"/>
</dbReference>
<dbReference type="InterPro" id="IPR051176">
    <property type="entry name" value="Cent_Immune-Sig_Mod"/>
</dbReference>
<reference evidence="4" key="1">
    <citation type="submission" date="2022-07" db="EMBL/GenBank/DDBJ databases">
        <authorList>
            <person name="Trinca V."/>
            <person name="Uliana J.V.C."/>
            <person name="Torres T.T."/>
            <person name="Ward R.J."/>
            <person name="Monesi N."/>
        </authorList>
    </citation>
    <scope>NUCLEOTIDE SEQUENCE</scope>
    <source>
        <strain evidence="4">HSMRA1968</strain>
        <tissue evidence="4">Whole embryos</tissue>
    </source>
</reference>
<feature type="non-terminal residue" evidence="4">
    <location>
        <position position="1"/>
    </location>
</feature>
<dbReference type="PROSITE" id="PS50006">
    <property type="entry name" value="FHA_DOMAIN"/>
    <property type="match status" value="1"/>
</dbReference>
<comment type="caution">
    <text evidence="4">The sequence shown here is derived from an EMBL/GenBank/DDBJ whole genome shotgun (WGS) entry which is preliminary data.</text>
</comment>
<keyword evidence="1" id="KW-0175">Coiled coil</keyword>
<dbReference type="AlphaFoldDB" id="A0A9Q0NDX7"/>
<accession>A0A9Q0NDX7</accession>
<evidence type="ECO:0000313" key="5">
    <source>
        <dbReference type="Proteomes" id="UP001151699"/>
    </source>
</evidence>
<evidence type="ECO:0000259" key="3">
    <source>
        <dbReference type="PROSITE" id="PS50006"/>
    </source>
</evidence>
<gene>
    <name evidence="4" type="primary">SLMAP</name>
    <name evidence="4" type="ORF">Bhyg_03125</name>
</gene>